<sequence length="85" mass="9901">MQNCLANAEQSWYPAEVYELGSNWLQKNHEREFTICTLLVIYNSINGSDRYTDLDTKFDNHAWEYEKLPNPLKNAILNAYTAANI</sequence>
<comment type="caution">
    <text evidence="1">The sequence shown here is derived from an EMBL/GenBank/DDBJ whole genome shotgun (WGS) entry which is preliminary data.</text>
</comment>
<dbReference type="Proteomes" id="UP001548189">
    <property type="component" value="Unassembled WGS sequence"/>
</dbReference>
<keyword evidence="2" id="KW-1185">Reference proteome</keyword>
<evidence type="ECO:0000313" key="2">
    <source>
        <dbReference type="Proteomes" id="UP001548189"/>
    </source>
</evidence>
<evidence type="ECO:0000313" key="1">
    <source>
        <dbReference type="EMBL" id="MET1254073.1"/>
    </source>
</evidence>
<gene>
    <name evidence="1" type="ORF">ABVT43_02935</name>
</gene>
<dbReference type="EMBL" id="JBEVCJ010000002">
    <property type="protein sequence ID" value="MET1254073.1"/>
    <property type="molecule type" value="Genomic_DNA"/>
</dbReference>
<name>A0ABV2BQ71_9GAMM</name>
<reference evidence="1 2" key="1">
    <citation type="submission" date="2024-06" db="EMBL/GenBank/DDBJ databases">
        <authorList>
            <person name="Li F."/>
        </authorList>
    </citation>
    <scope>NUCLEOTIDE SEQUENCE [LARGE SCALE GENOMIC DNA]</scope>
    <source>
        <strain evidence="1 2">GXAS 311</strain>
    </source>
</reference>
<accession>A0ABV2BQ71</accession>
<protein>
    <submittedName>
        <fullName evidence="1">Uncharacterized protein</fullName>
    </submittedName>
</protein>
<organism evidence="1 2">
    <name type="scientific">Aliikangiella maris</name>
    <dbReference type="NCBI Taxonomy" id="3162458"/>
    <lineage>
        <taxon>Bacteria</taxon>
        <taxon>Pseudomonadati</taxon>
        <taxon>Pseudomonadota</taxon>
        <taxon>Gammaproteobacteria</taxon>
        <taxon>Oceanospirillales</taxon>
        <taxon>Pleioneaceae</taxon>
        <taxon>Aliikangiella</taxon>
    </lineage>
</organism>
<proteinExistence type="predicted"/>